<evidence type="ECO:0000313" key="3">
    <source>
        <dbReference type="EMBL" id="VUZ85524.1"/>
    </source>
</evidence>
<keyword evidence="2" id="KW-1133">Transmembrane helix</keyword>
<evidence type="ECO:0000256" key="1">
    <source>
        <dbReference type="SAM" id="MobiDB-lite"/>
    </source>
</evidence>
<feature type="region of interest" description="Disordered" evidence="1">
    <location>
        <begin position="470"/>
        <end position="491"/>
    </location>
</feature>
<dbReference type="InterPro" id="IPR007813">
    <property type="entry name" value="PilN"/>
</dbReference>
<dbReference type="AlphaFoldDB" id="A0A564ZJP9"/>
<feature type="compositionally biased region" description="Basic and acidic residues" evidence="1">
    <location>
        <begin position="479"/>
        <end position="491"/>
    </location>
</feature>
<sequence>MTLSELIPRPKISLGIDIRGGVLCHALLSKAFGRIQLLDWGVEELSAEEKDAPEILKEKLAGLVARLPKHPVLIAVGLPRRFVTMRSINMPAVSDEELRGILDYEVERHVPFPLEEVHYDFQVLERDAEKATVLLAAARKEEIGRHLALLQEAGIRPTALGVSTFASLNTLLYNQEHGAEPLSAIIDLRDGEAELGLATKGILRSARYVTLGPSAPLDVLAPEICALLSHLDANGGERVGRISVSGTGAGRGDLLHHLAERTGLAAEFLHPFRRIKAQGVDPQVAHSLGAAVGLALNGLVPLPLAIDLLPKELAPARRDPSLTMTFRLAALIGVLGLAYLVNGAIRERRALADLTAKLHQVQTEAAKVEQLKGEVGTLASQIATLQTIDQEETRKLDVLRELVQILPKGVVLTLFVVEKREIRIGGTIPGSASDLISILEQSPVFENAQFTSPVAQRGTEGQEFQVKAILETRSAPSPEGRRGVQAKDKQS</sequence>
<dbReference type="Pfam" id="PF11104">
    <property type="entry name" value="PilM_2"/>
    <property type="match status" value="1"/>
</dbReference>
<name>A0A564ZJP9_9BACT</name>
<dbReference type="PANTHER" id="PTHR32432:SF3">
    <property type="entry name" value="ETHANOLAMINE UTILIZATION PROTEIN EUTJ"/>
    <property type="match status" value="1"/>
</dbReference>
<dbReference type="EMBL" id="CABIKM010000026">
    <property type="protein sequence ID" value="VUZ85524.1"/>
    <property type="molecule type" value="Genomic_DNA"/>
</dbReference>
<dbReference type="Proteomes" id="UP000334340">
    <property type="component" value="Unassembled WGS sequence"/>
</dbReference>
<proteinExistence type="predicted"/>
<dbReference type="Gene3D" id="3.30.1490.300">
    <property type="match status" value="1"/>
</dbReference>
<dbReference type="InterPro" id="IPR050696">
    <property type="entry name" value="FtsA/MreB"/>
</dbReference>
<feature type="transmembrane region" description="Helical" evidence="2">
    <location>
        <begin position="326"/>
        <end position="345"/>
    </location>
</feature>
<keyword evidence="2" id="KW-0812">Transmembrane</keyword>
<dbReference type="InterPro" id="IPR043129">
    <property type="entry name" value="ATPase_NBD"/>
</dbReference>
<evidence type="ECO:0000313" key="4">
    <source>
        <dbReference type="Proteomes" id="UP000334340"/>
    </source>
</evidence>
<dbReference type="PANTHER" id="PTHR32432">
    <property type="entry name" value="CELL DIVISION PROTEIN FTSA-RELATED"/>
    <property type="match status" value="1"/>
</dbReference>
<dbReference type="InterPro" id="IPR005883">
    <property type="entry name" value="PilM"/>
</dbReference>
<keyword evidence="2" id="KW-0472">Membrane</keyword>
<dbReference type="Pfam" id="PF05137">
    <property type="entry name" value="PilN"/>
    <property type="match status" value="1"/>
</dbReference>
<keyword evidence="4" id="KW-1185">Reference proteome</keyword>
<organism evidence="3 4">
    <name type="scientific">Candidatus Methylomirabilis lanthanidiphila</name>
    <dbReference type="NCBI Taxonomy" id="2211376"/>
    <lineage>
        <taxon>Bacteria</taxon>
        <taxon>Candidatus Methylomirabilota</taxon>
        <taxon>Candidatus Methylomirabilia</taxon>
        <taxon>Candidatus Methylomirabilales</taxon>
        <taxon>Candidatus Methylomirabilaceae</taxon>
        <taxon>Candidatus Methylomirabilis</taxon>
    </lineage>
</organism>
<gene>
    <name evidence="3" type="ORF">MELA_01909</name>
</gene>
<accession>A0A564ZJP9</accession>
<dbReference type="SUPFAM" id="SSF53067">
    <property type="entry name" value="Actin-like ATPase domain"/>
    <property type="match status" value="1"/>
</dbReference>
<evidence type="ECO:0000256" key="2">
    <source>
        <dbReference type="SAM" id="Phobius"/>
    </source>
</evidence>
<protein>
    <submittedName>
        <fullName evidence="3">Competence protein A</fullName>
    </submittedName>
</protein>
<reference evidence="3 4" key="1">
    <citation type="submission" date="2019-07" db="EMBL/GenBank/DDBJ databases">
        <authorList>
            <person name="Cremers G."/>
        </authorList>
    </citation>
    <scope>NUCLEOTIDE SEQUENCE [LARGE SCALE GENOMIC DNA]</scope>
</reference>